<gene>
    <name evidence="1" type="ORF">DPEC_G00228490</name>
</gene>
<accession>A0ACC2G1I2</accession>
<comment type="caution">
    <text evidence="1">The sequence shown here is derived from an EMBL/GenBank/DDBJ whole genome shotgun (WGS) entry which is preliminary data.</text>
</comment>
<name>A0ACC2G1I2_DALPE</name>
<evidence type="ECO:0000313" key="2">
    <source>
        <dbReference type="Proteomes" id="UP001157502"/>
    </source>
</evidence>
<dbReference type="EMBL" id="CM055746">
    <property type="protein sequence ID" value="KAJ7997390.1"/>
    <property type="molecule type" value="Genomic_DNA"/>
</dbReference>
<dbReference type="Proteomes" id="UP001157502">
    <property type="component" value="Chromosome 19"/>
</dbReference>
<sequence length="117" mass="13538">MGLDAETSWLYFWLYSDTAEAPGTEQKTLHAAGTFLHRADRPNRIQNLVMLARHWSWPHIVATTPLLGVGMRRKLLHPPTCRRPSCLKELLEQEDHGEPVPTILPTPRQRWPTWISH</sequence>
<protein>
    <submittedName>
        <fullName evidence="1">Uncharacterized protein</fullName>
    </submittedName>
</protein>
<evidence type="ECO:0000313" key="1">
    <source>
        <dbReference type="EMBL" id="KAJ7997390.1"/>
    </source>
</evidence>
<organism evidence="1 2">
    <name type="scientific">Dallia pectoralis</name>
    <name type="common">Alaska blackfish</name>
    <dbReference type="NCBI Taxonomy" id="75939"/>
    <lineage>
        <taxon>Eukaryota</taxon>
        <taxon>Metazoa</taxon>
        <taxon>Chordata</taxon>
        <taxon>Craniata</taxon>
        <taxon>Vertebrata</taxon>
        <taxon>Euteleostomi</taxon>
        <taxon>Actinopterygii</taxon>
        <taxon>Neopterygii</taxon>
        <taxon>Teleostei</taxon>
        <taxon>Protacanthopterygii</taxon>
        <taxon>Esociformes</taxon>
        <taxon>Umbridae</taxon>
        <taxon>Dallia</taxon>
    </lineage>
</organism>
<keyword evidence="2" id="KW-1185">Reference proteome</keyword>
<proteinExistence type="predicted"/>
<reference evidence="1" key="1">
    <citation type="submission" date="2021-05" db="EMBL/GenBank/DDBJ databases">
        <authorList>
            <person name="Pan Q."/>
            <person name="Jouanno E."/>
            <person name="Zahm M."/>
            <person name="Klopp C."/>
            <person name="Cabau C."/>
            <person name="Louis A."/>
            <person name="Berthelot C."/>
            <person name="Parey E."/>
            <person name="Roest Crollius H."/>
            <person name="Montfort J."/>
            <person name="Robinson-Rechavi M."/>
            <person name="Bouchez O."/>
            <person name="Lampietro C."/>
            <person name="Lopez Roques C."/>
            <person name="Donnadieu C."/>
            <person name="Postlethwait J."/>
            <person name="Bobe J."/>
            <person name="Dillon D."/>
            <person name="Chandos A."/>
            <person name="von Hippel F."/>
            <person name="Guiguen Y."/>
        </authorList>
    </citation>
    <scope>NUCLEOTIDE SEQUENCE</scope>
    <source>
        <strain evidence="1">YG-Jan2019</strain>
    </source>
</reference>